<accession>A0A662ZJ41</accession>
<evidence type="ECO:0000256" key="1">
    <source>
        <dbReference type="SAM" id="MobiDB-lite"/>
    </source>
</evidence>
<dbReference type="EMBL" id="FOXF01000044">
    <property type="protein sequence ID" value="SFP62036.1"/>
    <property type="molecule type" value="Genomic_DNA"/>
</dbReference>
<feature type="region of interest" description="Disordered" evidence="1">
    <location>
        <begin position="48"/>
        <end position="72"/>
    </location>
</feature>
<dbReference type="RefSeq" id="WP_031580014.1">
    <property type="nucleotide sequence ID" value="NZ_FOXF01000044.1"/>
</dbReference>
<gene>
    <name evidence="3" type="ORF">SAMN02910344_01887</name>
</gene>
<feature type="chain" id="PRO_5024822123" evidence="2">
    <location>
        <begin position="23"/>
        <end position="72"/>
    </location>
</feature>
<dbReference type="OrthoDB" id="8690161at2"/>
<proteinExistence type="predicted"/>
<sequence>MNRFLLLLTSMVTLTICSQVYADTHVKGYTRSNGTYVQSHYRSGKDGYHNNNWSVKGNVNPHTGKPGTKDRW</sequence>
<feature type="signal peptide" evidence="2">
    <location>
        <begin position="1"/>
        <end position="22"/>
    </location>
</feature>
<keyword evidence="2" id="KW-0732">Signal</keyword>
<feature type="compositionally biased region" description="Polar residues" evidence="1">
    <location>
        <begin position="49"/>
        <end position="61"/>
    </location>
</feature>
<evidence type="ECO:0000313" key="3">
    <source>
        <dbReference type="EMBL" id="SFP62036.1"/>
    </source>
</evidence>
<protein>
    <submittedName>
        <fullName evidence="3">Uncharacterized protein</fullName>
    </submittedName>
</protein>
<keyword evidence="4" id="KW-1185">Reference proteome</keyword>
<dbReference type="Proteomes" id="UP000243745">
    <property type="component" value="Unassembled WGS sequence"/>
</dbReference>
<dbReference type="AlphaFoldDB" id="A0A662ZJ41"/>
<reference evidence="3 4" key="1">
    <citation type="submission" date="2016-10" db="EMBL/GenBank/DDBJ databases">
        <authorList>
            <person name="Varghese N."/>
            <person name="Submissions S."/>
        </authorList>
    </citation>
    <scope>NUCLEOTIDE SEQUENCE [LARGE SCALE GENOMIC DNA]</scope>
    <source>
        <strain evidence="3 4">DSM 1361</strain>
    </source>
</reference>
<evidence type="ECO:0000313" key="4">
    <source>
        <dbReference type="Proteomes" id="UP000243745"/>
    </source>
</evidence>
<evidence type="ECO:0000256" key="2">
    <source>
        <dbReference type="SAM" id="SignalP"/>
    </source>
</evidence>
<organism evidence="3 4">
    <name type="scientific">Ruminobacter amylophilus</name>
    <dbReference type="NCBI Taxonomy" id="867"/>
    <lineage>
        <taxon>Bacteria</taxon>
        <taxon>Pseudomonadati</taxon>
        <taxon>Pseudomonadota</taxon>
        <taxon>Gammaproteobacteria</taxon>
        <taxon>Aeromonadales</taxon>
        <taxon>Succinivibrionaceae</taxon>
        <taxon>Ruminobacter</taxon>
    </lineage>
</organism>
<name>A0A662ZJ41_9GAMM</name>